<keyword evidence="4" id="KW-1278">Translocase</keyword>
<dbReference type="PANTHER" id="PTHR42794:SF1">
    <property type="entry name" value="HEMIN IMPORT ATP-BINDING PROTEIN HMUV"/>
    <property type="match status" value="1"/>
</dbReference>
<protein>
    <submittedName>
        <fullName evidence="6">ABC transporter ATP-binding protein</fullName>
    </submittedName>
</protein>
<dbReference type="Proteomes" id="UP000703893">
    <property type="component" value="Unassembled WGS sequence"/>
</dbReference>
<reference evidence="6 7" key="1">
    <citation type="submission" date="2019-03" db="EMBL/GenBank/DDBJ databases">
        <title>Lake Tanganyika Metagenome-Assembled Genomes (MAGs).</title>
        <authorList>
            <person name="Tran P."/>
        </authorList>
    </citation>
    <scope>NUCLEOTIDE SEQUENCE [LARGE SCALE GENOMIC DNA]</scope>
    <source>
        <strain evidence="6">K_DeepCast_65m_m2_236</strain>
    </source>
</reference>
<name>A0A938BNZ2_9BACT</name>
<dbReference type="AlphaFoldDB" id="A0A938BNZ2"/>
<dbReference type="SMART" id="SM00382">
    <property type="entry name" value="AAA"/>
    <property type="match status" value="1"/>
</dbReference>
<keyword evidence="1" id="KW-0813">Transport</keyword>
<evidence type="ECO:0000313" key="6">
    <source>
        <dbReference type="EMBL" id="MBM3275659.1"/>
    </source>
</evidence>
<dbReference type="InterPro" id="IPR003439">
    <property type="entry name" value="ABC_transporter-like_ATP-bd"/>
</dbReference>
<dbReference type="Gene3D" id="3.40.50.300">
    <property type="entry name" value="P-loop containing nucleotide triphosphate hydrolases"/>
    <property type="match status" value="1"/>
</dbReference>
<gene>
    <name evidence="6" type="ORF">FJZ00_10935</name>
</gene>
<sequence length="333" mass="34758">MSLLAIQGLSAGYGSAPVLSGVDLTVNPGEFVGLLGPNGAGKSTLLGVLTGAVAPGRGLISLMGRPLHDWKPRERARVVAHLPQNADEDGTFTVAQLVDFGRTPHRGAWAYGASAHDRAVVATALERSGAAIWADRRLATLSGGQRQRARIAMSLAQEPLLLLADEPTTALDLAGQVDLMTLLAGLAREGLGIVAVLHDLNLASQFCDRLVLLSGGRVLAEGPPHQVITEDAIAIAYGAAVQVAFHPQTGTPYLLPRVALNRPTRNRRVHIVAGGGAGRRIIPALWAMGFDVSVGILNALDSDLEVAASCGVPTLAEAPFAPFSEDTVRLLTE</sequence>
<dbReference type="Pfam" id="PF00005">
    <property type="entry name" value="ABC_tran"/>
    <property type="match status" value="1"/>
</dbReference>
<organism evidence="6 7">
    <name type="scientific">Candidatus Tanganyikabacteria bacterium</name>
    <dbReference type="NCBI Taxonomy" id="2961651"/>
    <lineage>
        <taxon>Bacteria</taxon>
        <taxon>Bacillati</taxon>
        <taxon>Candidatus Sericytochromatia</taxon>
        <taxon>Candidatus Tanganyikabacteria</taxon>
    </lineage>
</organism>
<dbReference type="CDD" id="cd03214">
    <property type="entry name" value="ABC_Iron-Siderophores_B12_Hemin"/>
    <property type="match status" value="1"/>
</dbReference>
<comment type="caution">
    <text evidence="6">The sequence shown here is derived from an EMBL/GenBank/DDBJ whole genome shotgun (WGS) entry which is preliminary data.</text>
</comment>
<keyword evidence="3 6" id="KW-0067">ATP-binding</keyword>
<keyword evidence="2" id="KW-0547">Nucleotide-binding</keyword>
<dbReference type="InterPro" id="IPR027417">
    <property type="entry name" value="P-loop_NTPase"/>
</dbReference>
<dbReference type="InterPro" id="IPR003593">
    <property type="entry name" value="AAA+_ATPase"/>
</dbReference>
<dbReference type="GO" id="GO:0016887">
    <property type="term" value="F:ATP hydrolysis activity"/>
    <property type="evidence" value="ECO:0007669"/>
    <property type="project" value="InterPro"/>
</dbReference>
<dbReference type="GO" id="GO:0005524">
    <property type="term" value="F:ATP binding"/>
    <property type="evidence" value="ECO:0007669"/>
    <property type="project" value="UniProtKB-KW"/>
</dbReference>
<evidence type="ECO:0000256" key="1">
    <source>
        <dbReference type="ARBA" id="ARBA00022448"/>
    </source>
</evidence>
<evidence type="ECO:0000313" key="7">
    <source>
        <dbReference type="Proteomes" id="UP000703893"/>
    </source>
</evidence>
<dbReference type="FunFam" id="3.40.50.300:FF:000134">
    <property type="entry name" value="Iron-enterobactin ABC transporter ATP-binding protein"/>
    <property type="match status" value="1"/>
</dbReference>
<dbReference type="InterPro" id="IPR017871">
    <property type="entry name" value="ABC_transporter-like_CS"/>
</dbReference>
<feature type="non-terminal residue" evidence="6">
    <location>
        <position position="333"/>
    </location>
</feature>
<dbReference type="EMBL" id="VGJX01000668">
    <property type="protein sequence ID" value="MBM3275659.1"/>
    <property type="molecule type" value="Genomic_DNA"/>
</dbReference>
<proteinExistence type="predicted"/>
<dbReference type="PANTHER" id="PTHR42794">
    <property type="entry name" value="HEMIN IMPORT ATP-BINDING PROTEIN HMUV"/>
    <property type="match status" value="1"/>
</dbReference>
<dbReference type="PROSITE" id="PS50893">
    <property type="entry name" value="ABC_TRANSPORTER_2"/>
    <property type="match status" value="1"/>
</dbReference>
<accession>A0A938BNZ2</accession>
<dbReference type="SUPFAM" id="SSF52540">
    <property type="entry name" value="P-loop containing nucleoside triphosphate hydrolases"/>
    <property type="match status" value="1"/>
</dbReference>
<dbReference type="PROSITE" id="PS00211">
    <property type="entry name" value="ABC_TRANSPORTER_1"/>
    <property type="match status" value="1"/>
</dbReference>
<feature type="domain" description="ABC transporter" evidence="5">
    <location>
        <begin position="4"/>
        <end position="240"/>
    </location>
</feature>
<evidence type="ECO:0000256" key="4">
    <source>
        <dbReference type="ARBA" id="ARBA00022967"/>
    </source>
</evidence>
<evidence type="ECO:0000256" key="2">
    <source>
        <dbReference type="ARBA" id="ARBA00022741"/>
    </source>
</evidence>
<evidence type="ECO:0000256" key="3">
    <source>
        <dbReference type="ARBA" id="ARBA00022840"/>
    </source>
</evidence>
<evidence type="ECO:0000259" key="5">
    <source>
        <dbReference type="PROSITE" id="PS50893"/>
    </source>
</evidence>